<accession>K6Y6C1</accession>
<feature type="domain" description="DUF6701" evidence="1">
    <location>
        <begin position="934"/>
        <end position="1551"/>
    </location>
</feature>
<dbReference type="InterPro" id="IPR051005">
    <property type="entry name" value="Pentraxin_domain"/>
</dbReference>
<dbReference type="InterPro" id="IPR046524">
    <property type="entry name" value="DUF6701"/>
</dbReference>
<organism evidence="2 3">
    <name type="scientific">Aliiglaciecola lipolytica E3</name>
    <dbReference type="NCBI Taxonomy" id="1127673"/>
    <lineage>
        <taxon>Bacteria</taxon>
        <taxon>Pseudomonadati</taxon>
        <taxon>Pseudomonadota</taxon>
        <taxon>Gammaproteobacteria</taxon>
        <taxon>Alteromonadales</taxon>
        <taxon>Alteromonadaceae</taxon>
        <taxon>Aliiglaciecola</taxon>
    </lineage>
</organism>
<dbReference type="Gene3D" id="2.60.120.200">
    <property type="match status" value="3"/>
</dbReference>
<gene>
    <name evidence="2" type="primary">mshQ</name>
    <name evidence="2" type="ORF">GLIP_1136</name>
</gene>
<comment type="caution">
    <text evidence="2">The sequence shown here is derived from an EMBL/GenBank/DDBJ whole genome shotgun (WGS) entry which is preliminary data.</text>
</comment>
<name>K6Y6C1_9ALTE</name>
<dbReference type="STRING" id="1127673.GLIP_1136"/>
<keyword evidence="3" id="KW-1185">Reference proteome</keyword>
<dbReference type="EMBL" id="BAEN01000022">
    <property type="protein sequence ID" value="GAC13777.1"/>
    <property type="molecule type" value="Genomic_DNA"/>
</dbReference>
<dbReference type="PANTHER" id="PTHR45869">
    <property type="entry name" value="C-REACTIVE PROTEIN-RELATED"/>
    <property type="match status" value="1"/>
</dbReference>
<dbReference type="eggNOG" id="COG1664">
    <property type="taxonomic scope" value="Bacteria"/>
</dbReference>
<sequence length="1553" mass="167443">MKPGTYWIKNFNVNSSNSSNDIGINVVGSGTVYIYAQNVTIDTNRVVNGMTDDAMIMLRSFNSVILNSYAEMDALVYANNSVTINTGAILTGSIAARYVTLNSYATVNYVSNLFAKYEFSDVCEYEAPSSLQANYQFNESVWSGDNSILDSSGNDLHASPIGGVSPISYSGGSCRLLDVPSNTSSSEKDAIDTGIDINDLGNSGSISFWYRSNLSWSDSTKRQLFDASNQAPSQDKYFYLSLGGGRLQFGIEDEDDYDVTADYTGLSYDAEQWVHITITWDLDNSELKIYQIANGSGYVLTTTDGNLSEVLGDMDTLYIGDNRSNYIVHQGTGNSADGQFEEVHIYNYAISTQEVIDLASSEPSCDEQDGVLVSHWPMNVCSLNGSADEVIDIIAGANGQAVDGADIDVDGKLCQASEYAGNGEHINIPHDDTFELTSGTISMWFLIEDLDAPNNSYLNGRALFSKDSSGFDSGGGHLTIWVGENGSINARHQSTSDSYYARSSSGQVSENQWHQLVYTFGPDGIRIYLDKQAVARNSYTGGISGNPEPIILGAGATHSGDNESSPGDLKDYFAGKIDDVRLYTGQLSQTEIDSLYDESEDSCITCEVDMLMAQYQFEQSEWNGSGSVTDTSNNGYHGTPLGLASPINPSEQVACRAMEVPYSTSQTGEFYAIDTGLDVNSIGSKGTISFWYRSNEAWNSGNSRQLFDASTNVGNVNDSKYFYLSINSAGRLVFGAEDDADRGFGAQTSLQYRYAADTWVHVAVSWDLTSDNVEFYLDGVEQASSNQSENNLSDELGELDTLYIGDNRSGYFVGSSTRNSANGEFDDVRIYNYVQNNTQVNFDKDALTTCSFVYKYLIEHDGSGLTCEAEPITIKACANDSCSELYDQDITVNMSPNSGWPDGGSVTILGDTPASLSLTKTTTGTVTLDVENENVECTGVRGGSCDLTFSDAGFQFIGATAADPFPDQISESRFSAAQLRAVKSDDVNGSNVCVAALEGRQSLVFNLSCDDPSTCLTAIETGNTSIVEGSDASVTLSFDSEGVASLSGFSYADAGQISLSVQGNLDGSNYTQGTTQFVVYPDSIVAETASDTALSRAGAEFIVNVSARGSENGILPNYQPKQVELSLERTLPENMSGQSGVLTYAQSDTIVASDNASFESSVISLRNGNISYNNGIYSFTADYAEYGAVNFDIRDANYFDHVIGSASASASQPKLLGLFLPAYFDVSANTPQLADSCELTSGFTYLGQSNEFETAPQFVVTAYNAKGEITTHYQEDTLWSWLANADENSIALSDDGHSGSISFFNAADMDVTDEGVAGSRTLTINNAQILYSKSVTPYGAFSASMEMNILPSFFTDDTYGSAPICYHQSYAANDDCDTEDSVAGLDDTNNLITLTNISGTEYRWGRVTIDNGFGPETENLLLAVSTEYYNGSAFIRNTADTCTALTLTANNFSVTDANNESSSAISVMTSNFGVTSGKTLSFEGIGVANVDKSVMGEYRIELLPVGDNTITWDDYLQYDWNGDDSGIGNPSAIVTFGQFRGNDRIIHWRETGN</sequence>
<dbReference type="PANTHER" id="PTHR45869:SF8">
    <property type="entry name" value="LAMG-LIKE JELLYROLL FOLD DOMAIN-CONTAINING PROTEIN"/>
    <property type="match status" value="1"/>
</dbReference>
<reference evidence="2 3" key="1">
    <citation type="journal article" date="2017" name="Antonie Van Leeuwenhoek">
        <title>Rhizobium rhizosphaerae sp. nov., a novel species isolated from rice rhizosphere.</title>
        <authorList>
            <person name="Zhao J.J."/>
            <person name="Zhang J."/>
            <person name="Zhang R.J."/>
            <person name="Zhang C.W."/>
            <person name="Yin H.Q."/>
            <person name="Zhang X.X."/>
        </authorList>
    </citation>
    <scope>NUCLEOTIDE SEQUENCE [LARGE SCALE GENOMIC DNA]</scope>
    <source>
        <strain evidence="2 3">E3</strain>
    </source>
</reference>
<protein>
    <submittedName>
        <fullName evidence="2">MSHA biogenesis protein MshQ</fullName>
    </submittedName>
</protein>
<dbReference type="InterPro" id="IPR013320">
    <property type="entry name" value="ConA-like_dom_sf"/>
</dbReference>
<proteinExistence type="predicted"/>
<evidence type="ECO:0000313" key="2">
    <source>
        <dbReference type="EMBL" id="GAC13777.1"/>
    </source>
</evidence>
<dbReference type="SUPFAM" id="SSF49899">
    <property type="entry name" value="Concanavalin A-like lectins/glucanases"/>
    <property type="match status" value="3"/>
</dbReference>
<dbReference type="Pfam" id="PF20419">
    <property type="entry name" value="DUF6701"/>
    <property type="match status" value="1"/>
</dbReference>
<dbReference type="Pfam" id="PF13385">
    <property type="entry name" value="Laminin_G_3"/>
    <property type="match status" value="3"/>
</dbReference>
<dbReference type="eggNOG" id="COG2931">
    <property type="taxonomic scope" value="Bacteria"/>
</dbReference>
<evidence type="ECO:0000259" key="1">
    <source>
        <dbReference type="Pfam" id="PF20419"/>
    </source>
</evidence>
<evidence type="ECO:0000313" key="3">
    <source>
        <dbReference type="Proteomes" id="UP000006334"/>
    </source>
</evidence>
<dbReference type="Proteomes" id="UP000006334">
    <property type="component" value="Unassembled WGS sequence"/>
</dbReference>